<protein>
    <submittedName>
        <fullName evidence="2">Uncharacterized protein</fullName>
    </submittedName>
</protein>
<keyword evidence="1" id="KW-0472">Membrane</keyword>
<sequence>MEGLYLKRKTALMDIPVVVWVQGEQPQPLKNPRQGYQKVQHLSASITPMVITRILTLIGLIVLEICIVVISFLELISEYIMLLMRLSQAIQMY</sequence>
<comment type="caution">
    <text evidence="2">The sequence shown here is derived from an EMBL/GenBank/DDBJ whole genome shotgun (WGS) entry which is preliminary data.</text>
</comment>
<dbReference type="Proteomes" id="UP000029447">
    <property type="component" value="Unassembled WGS sequence"/>
</dbReference>
<name>A0ABR4VI00_9GAMM</name>
<evidence type="ECO:0000313" key="3">
    <source>
        <dbReference type="Proteomes" id="UP000029447"/>
    </source>
</evidence>
<reference evidence="2 3" key="1">
    <citation type="submission" date="2014-08" db="EMBL/GenBank/DDBJ databases">
        <title>Genome sequences of NCPPB Pectobacterium isolates.</title>
        <authorList>
            <person name="Glover R.H."/>
            <person name="Sapp M."/>
            <person name="Elphinstone J."/>
        </authorList>
    </citation>
    <scope>NUCLEOTIDE SEQUENCE [LARGE SCALE GENOMIC DNA]</scope>
    <source>
        <strain evidence="2 3">NCPPB3841</strain>
    </source>
</reference>
<dbReference type="EMBL" id="JQOF01000105">
    <property type="protein sequence ID" value="KGA38985.1"/>
    <property type="molecule type" value="Genomic_DNA"/>
</dbReference>
<keyword evidence="1" id="KW-0812">Transmembrane</keyword>
<gene>
    <name evidence="2" type="ORF">KU75_25420</name>
</gene>
<proteinExistence type="predicted"/>
<evidence type="ECO:0000313" key="2">
    <source>
        <dbReference type="EMBL" id="KGA38985.1"/>
    </source>
</evidence>
<organism evidence="2 3">
    <name type="scientific">Pectobacterium odoriferum</name>
    <dbReference type="NCBI Taxonomy" id="78398"/>
    <lineage>
        <taxon>Bacteria</taxon>
        <taxon>Pseudomonadati</taxon>
        <taxon>Pseudomonadota</taxon>
        <taxon>Gammaproteobacteria</taxon>
        <taxon>Enterobacterales</taxon>
        <taxon>Pectobacteriaceae</taxon>
        <taxon>Pectobacterium</taxon>
    </lineage>
</organism>
<feature type="transmembrane region" description="Helical" evidence="1">
    <location>
        <begin position="54"/>
        <end position="76"/>
    </location>
</feature>
<accession>A0ABR4VI00</accession>
<keyword evidence="1" id="KW-1133">Transmembrane helix</keyword>
<evidence type="ECO:0000256" key="1">
    <source>
        <dbReference type="SAM" id="Phobius"/>
    </source>
</evidence>
<keyword evidence="3" id="KW-1185">Reference proteome</keyword>